<proteinExistence type="predicted"/>
<evidence type="ECO:0000313" key="2">
    <source>
        <dbReference type="Proteomes" id="UP000620124"/>
    </source>
</evidence>
<organism evidence="1 2">
    <name type="scientific">Mycena venus</name>
    <dbReference type="NCBI Taxonomy" id="2733690"/>
    <lineage>
        <taxon>Eukaryota</taxon>
        <taxon>Fungi</taxon>
        <taxon>Dikarya</taxon>
        <taxon>Basidiomycota</taxon>
        <taxon>Agaricomycotina</taxon>
        <taxon>Agaricomycetes</taxon>
        <taxon>Agaricomycetidae</taxon>
        <taxon>Agaricales</taxon>
        <taxon>Marasmiineae</taxon>
        <taxon>Mycenaceae</taxon>
        <taxon>Mycena</taxon>
    </lineage>
</organism>
<protein>
    <submittedName>
        <fullName evidence="1">Uncharacterized protein</fullName>
    </submittedName>
</protein>
<sequence>MHSATLRPKYTNHLPFLGSVDPAHADRPHIICCIAPFLMISWYSTSTVFPLLLSFFEHPIAGNKGVHLSPASQDSRLASAPASAGLAPPRYGHPHLFPPSSVPFLRDKFYFVLVPRPGLVNFVLHVTFQLNLDSDGRYQLFAPILPPTQRRIVYSLGST</sequence>
<gene>
    <name evidence="1" type="ORF">MVEN_00101400</name>
</gene>
<keyword evidence="2" id="KW-1185">Reference proteome</keyword>
<accession>A0A8H7DHH4</accession>
<dbReference type="Proteomes" id="UP000620124">
    <property type="component" value="Unassembled WGS sequence"/>
</dbReference>
<dbReference type="EMBL" id="JACAZI010000001">
    <property type="protein sequence ID" value="KAF7372403.1"/>
    <property type="molecule type" value="Genomic_DNA"/>
</dbReference>
<reference evidence="1" key="1">
    <citation type="submission" date="2020-05" db="EMBL/GenBank/DDBJ databases">
        <title>Mycena genomes resolve the evolution of fungal bioluminescence.</title>
        <authorList>
            <person name="Tsai I.J."/>
        </authorList>
    </citation>
    <scope>NUCLEOTIDE SEQUENCE</scope>
    <source>
        <strain evidence="1">CCC161011</strain>
    </source>
</reference>
<dbReference type="AlphaFoldDB" id="A0A8H7DHH4"/>
<comment type="caution">
    <text evidence="1">The sequence shown here is derived from an EMBL/GenBank/DDBJ whole genome shotgun (WGS) entry which is preliminary data.</text>
</comment>
<name>A0A8H7DHH4_9AGAR</name>
<evidence type="ECO:0000313" key="1">
    <source>
        <dbReference type="EMBL" id="KAF7372403.1"/>
    </source>
</evidence>